<keyword evidence="2" id="KW-0012">Acyltransferase</keyword>
<sequence>MEPLRWALMEASSLNIHQVSFTSSLANTAIDAAERELHVRYGPFAELPGLEASTFEPPTGVFLVATNSLGVVGGVGVRGITPHIGEVKRLWVHDEARRQGVASSLMSAVEEASCDLGFSMLVLETGPLQPEAVSLYHSLGFDQVDELPVSVSTHHEAIRFTKQIRA</sequence>
<dbReference type="PANTHER" id="PTHR43877">
    <property type="entry name" value="AMINOALKYLPHOSPHONATE N-ACETYLTRANSFERASE-RELATED-RELATED"/>
    <property type="match status" value="1"/>
</dbReference>
<dbReference type="Pfam" id="PF00583">
    <property type="entry name" value="Acetyltransf_1"/>
    <property type="match status" value="1"/>
</dbReference>
<name>A0A6J7ECT8_9ZZZZ</name>
<accession>A0A6J7ECT8</accession>
<dbReference type="EMBL" id="CAFBLT010000002">
    <property type="protein sequence ID" value="CAB4881047.1"/>
    <property type="molecule type" value="Genomic_DNA"/>
</dbReference>
<dbReference type="Gene3D" id="3.40.630.30">
    <property type="match status" value="1"/>
</dbReference>
<dbReference type="GO" id="GO:0016747">
    <property type="term" value="F:acyltransferase activity, transferring groups other than amino-acyl groups"/>
    <property type="evidence" value="ECO:0007669"/>
    <property type="project" value="InterPro"/>
</dbReference>
<evidence type="ECO:0000256" key="2">
    <source>
        <dbReference type="ARBA" id="ARBA00023315"/>
    </source>
</evidence>
<feature type="domain" description="N-acetyltransferase" evidence="3">
    <location>
        <begin position="14"/>
        <end position="165"/>
    </location>
</feature>
<dbReference type="AlphaFoldDB" id="A0A6J7ECT8"/>
<gene>
    <name evidence="4" type="ORF">UFOPK3427_01478</name>
</gene>
<organism evidence="4">
    <name type="scientific">freshwater metagenome</name>
    <dbReference type="NCBI Taxonomy" id="449393"/>
    <lineage>
        <taxon>unclassified sequences</taxon>
        <taxon>metagenomes</taxon>
        <taxon>ecological metagenomes</taxon>
    </lineage>
</organism>
<keyword evidence="1" id="KW-0808">Transferase</keyword>
<dbReference type="CDD" id="cd04301">
    <property type="entry name" value="NAT_SF"/>
    <property type="match status" value="1"/>
</dbReference>
<dbReference type="InterPro" id="IPR050832">
    <property type="entry name" value="Bact_Acetyltransf"/>
</dbReference>
<dbReference type="InterPro" id="IPR016181">
    <property type="entry name" value="Acyl_CoA_acyltransferase"/>
</dbReference>
<dbReference type="PANTHER" id="PTHR43877:SF2">
    <property type="entry name" value="AMINOALKYLPHOSPHONATE N-ACETYLTRANSFERASE-RELATED"/>
    <property type="match status" value="1"/>
</dbReference>
<protein>
    <submittedName>
        <fullName evidence="4">Unannotated protein</fullName>
    </submittedName>
</protein>
<evidence type="ECO:0000259" key="3">
    <source>
        <dbReference type="PROSITE" id="PS51186"/>
    </source>
</evidence>
<dbReference type="SUPFAM" id="SSF55729">
    <property type="entry name" value="Acyl-CoA N-acyltransferases (Nat)"/>
    <property type="match status" value="1"/>
</dbReference>
<dbReference type="InterPro" id="IPR000182">
    <property type="entry name" value="GNAT_dom"/>
</dbReference>
<evidence type="ECO:0000313" key="4">
    <source>
        <dbReference type="EMBL" id="CAB4881047.1"/>
    </source>
</evidence>
<reference evidence="4" key="1">
    <citation type="submission" date="2020-05" db="EMBL/GenBank/DDBJ databases">
        <authorList>
            <person name="Chiriac C."/>
            <person name="Salcher M."/>
            <person name="Ghai R."/>
            <person name="Kavagutti S V."/>
        </authorList>
    </citation>
    <scope>NUCLEOTIDE SEQUENCE</scope>
</reference>
<proteinExistence type="predicted"/>
<evidence type="ECO:0000256" key="1">
    <source>
        <dbReference type="ARBA" id="ARBA00022679"/>
    </source>
</evidence>
<dbReference type="PROSITE" id="PS51186">
    <property type="entry name" value="GNAT"/>
    <property type="match status" value="1"/>
</dbReference>